<reference evidence="1 2" key="1">
    <citation type="journal article" date="2021" name="BMC Genomics">
        <title>Genome-resolved metagenome and metatranscriptome analyses of thermophilic composting reveal key bacterial players and their metabolic interactions.</title>
        <authorList>
            <person name="Braga L.P.P."/>
            <person name="Pereira R.V."/>
            <person name="Martins L.F."/>
            <person name="Moura L.M.S."/>
            <person name="Sanchez F.B."/>
            <person name="Patane J.S.L."/>
            <person name="da Silva A.M."/>
            <person name="Setubal J.C."/>
        </authorList>
    </citation>
    <scope>NUCLEOTIDE SEQUENCE [LARGE SCALE GENOMIC DNA]</scope>
    <source>
        <strain evidence="1">ZC4RG45</strain>
    </source>
</reference>
<dbReference type="EC" id="2.1.1.-" evidence="1"/>
<dbReference type="GO" id="GO:0032259">
    <property type="term" value="P:methylation"/>
    <property type="evidence" value="ECO:0007669"/>
    <property type="project" value="UniProtKB-KW"/>
</dbReference>
<dbReference type="Pfam" id="PF13489">
    <property type="entry name" value="Methyltransf_23"/>
    <property type="match status" value="1"/>
</dbReference>
<keyword evidence="1" id="KW-0808">Transferase</keyword>
<gene>
    <name evidence="1" type="ORF">DIU77_004105</name>
</gene>
<comment type="caution">
    <text evidence="1">The sequence shown here is derived from an EMBL/GenBank/DDBJ whole genome shotgun (WGS) entry which is preliminary data.</text>
</comment>
<keyword evidence="1" id="KW-0489">Methyltransferase</keyword>
<evidence type="ECO:0000313" key="1">
    <source>
        <dbReference type="EMBL" id="MFO7191407.1"/>
    </source>
</evidence>
<dbReference type="AlphaFoldDB" id="A0ABD6FBJ5"/>
<dbReference type="Proteomes" id="UP000249324">
    <property type="component" value="Unassembled WGS sequence"/>
</dbReference>
<dbReference type="Gene3D" id="3.40.50.150">
    <property type="entry name" value="Vaccinia Virus protein VP39"/>
    <property type="match status" value="1"/>
</dbReference>
<name>A0ABD6FBJ5_9PSEU</name>
<evidence type="ECO:0000313" key="2">
    <source>
        <dbReference type="Proteomes" id="UP000249324"/>
    </source>
</evidence>
<dbReference type="EMBL" id="QGUI02000028">
    <property type="protein sequence ID" value="MFO7191407.1"/>
    <property type="molecule type" value="Genomic_DNA"/>
</dbReference>
<feature type="non-terminal residue" evidence="1">
    <location>
        <position position="281"/>
    </location>
</feature>
<sequence length="281" mass="30697">MAEDAAAMEKALVRAGWELVDVLGALGAGQSQRLFERRWTAERDRAERDLTPLKTGPSISGATERLYRSPANWTRFRRTIDFVRPGERLFEIGLGRGYLAGIFLRDGQVGAYHGIDLEPDNVSATRETLELNGLADRAEVRQGDLYDLTRDEVAEFGADLVVCCEVIEHVPDPEAAVKTLAAALPDDADLLISVPLLGRLENVWGHVALFDAQRIRAMVEGAGLTTHLVDVVDNTWAFVLASHRQGPNARAAAAAAASTDPWADVPADPELPRALRRVDLE</sequence>
<dbReference type="InterPro" id="IPR029063">
    <property type="entry name" value="SAM-dependent_MTases_sf"/>
</dbReference>
<accession>A0ABD6FBJ5</accession>
<dbReference type="SUPFAM" id="SSF53335">
    <property type="entry name" value="S-adenosyl-L-methionine-dependent methyltransferases"/>
    <property type="match status" value="1"/>
</dbReference>
<organism evidence="1 2">
    <name type="scientific">Thermocrispum agreste</name>
    <dbReference type="NCBI Taxonomy" id="37925"/>
    <lineage>
        <taxon>Bacteria</taxon>
        <taxon>Bacillati</taxon>
        <taxon>Actinomycetota</taxon>
        <taxon>Actinomycetes</taxon>
        <taxon>Pseudonocardiales</taxon>
        <taxon>Pseudonocardiaceae</taxon>
        <taxon>Thermocrispum</taxon>
    </lineage>
</organism>
<proteinExistence type="predicted"/>
<dbReference type="GO" id="GO:0008168">
    <property type="term" value="F:methyltransferase activity"/>
    <property type="evidence" value="ECO:0007669"/>
    <property type="project" value="UniProtKB-KW"/>
</dbReference>
<protein>
    <submittedName>
        <fullName evidence="1">Class I SAM-dependent methyltransferase</fullName>
        <ecNumber evidence="1">2.1.1.-</ecNumber>
    </submittedName>
</protein>